<evidence type="ECO:0000313" key="6">
    <source>
        <dbReference type="Proteomes" id="UP000539146"/>
    </source>
</evidence>
<dbReference type="InterPro" id="IPR036397">
    <property type="entry name" value="RNaseH_sf"/>
</dbReference>
<accession>A0A850DUF2</accession>
<dbReference type="AlphaFoldDB" id="A0A850DUF2"/>
<dbReference type="EMBL" id="JABMCG010000119">
    <property type="protein sequence ID" value="NUU29097.1"/>
    <property type="molecule type" value="Genomic_DNA"/>
</dbReference>
<gene>
    <name evidence="5" type="ORF">HP467_13415</name>
</gene>
<dbReference type="GO" id="GO:0006260">
    <property type="term" value="P:DNA replication"/>
    <property type="evidence" value="ECO:0007669"/>
    <property type="project" value="InterPro"/>
</dbReference>
<dbReference type="Gene3D" id="3.30.420.10">
    <property type="entry name" value="Ribonuclease H-like superfamily/Ribonuclease H"/>
    <property type="match status" value="1"/>
</dbReference>
<dbReference type="GO" id="GO:0003677">
    <property type="term" value="F:DNA binding"/>
    <property type="evidence" value="ECO:0007669"/>
    <property type="project" value="InterPro"/>
</dbReference>
<dbReference type="PANTHER" id="PTHR30231:SF4">
    <property type="entry name" value="PROTEIN NEN2"/>
    <property type="match status" value="1"/>
</dbReference>
<dbReference type="RefSeq" id="WP_175326481.1">
    <property type="nucleotide sequence ID" value="NZ_BAAAWP010000001.1"/>
</dbReference>
<protein>
    <submittedName>
        <fullName evidence="5">DNA polymerase III subunit epsilon</fullName>
    </submittedName>
</protein>
<dbReference type="SUPFAM" id="SSF52113">
    <property type="entry name" value="BRCT domain"/>
    <property type="match status" value="1"/>
</dbReference>
<keyword evidence="3" id="KW-0269">Exonuclease</keyword>
<dbReference type="InterPro" id="IPR012337">
    <property type="entry name" value="RNaseH-like_sf"/>
</dbReference>
<dbReference type="InterPro" id="IPR006054">
    <property type="entry name" value="DnaQ"/>
</dbReference>
<dbReference type="Pfam" id="PF00929">
    <property type="entry name" value="RNase_T"/>
    <property type="match status" value="1"/>
</dbReference>
<dbReference type="GO" id="GO:0003887">
    <property type="term" value="F:DNA-directed DNA polymerase activity"/>
    <property type="evidence" value="ECO:0007669"/>
    <property type="project" value="InterPro"/>
</dbReference>
<dbReference type="InterPro" id="IPR029024">
    <property type="entry name" value="TerB-like"/>
</dbReference>
<sequence>MHNGYAVVDFETTGLSPAYGHRVIEIGIVHVAPDGQVEESFETVVNPDRDLGPTHIHQLRGADMAGAPSFQDVAGTLVDRLRGRVLVAHNAPFEARFLHAEFDRIGVRSPFSDASRALCTMRLALEFLPGSGRKLADCCSAYDIELTDAHEALADARATSQLLAAYMATSGDRSRWDTWGATAAGLTWPRVPSTGAGWLPRRRGGAAVTRSRVDRATDRMPAVDGSGAAFQYAALLDAALADGLLSTSETAALEALARDSGLTTDQQRRLHHHYFDDLVEAVWADGILTIQEHIQLERVAALLGIPNDRLEHAVHSRKPGERRAATAAVEPEDESIALDESSIVTLTGEMRRGRAAIEADLARHGIRTAPAVTKKTTVLIAADVDSLSGKARKARQYGIPILGEDVLEEALAAAR</sequence>
<dbReference type="PANTHER" id="PTHR30231">
    <property type="entry name" value="DNA POLYMERASE III SUBUNIT EPSILON"/>
    <property type="match status" value="1"/>
</dbReference>
<dbReference type="Proteomes" id="UP000539146">
    <property type="component" value="Unassembled WGS sequence"/>
</dbReference>
<dbReference type="Gene3D" id="3.40.50.10190">
    <property type="entry name" value="BRCT domain"/>
    <property type="match status" value="1"/>
</dbReference>
<name>A0A850DUF2_9MICO</name>
<reference evidence="5 6" key="1">
    <citation type="submission" date="2020-05" db="EMBL/GenBank/DDBJ databases">
        <title>Genome Sequencing of Type Strains.</title>
        <authorList>
            <person name="Lemaire J.F."/>
            <person name="Inderbitzin P."/>
            <person name="Gregorio O.A."/>
            <person name="Collins S.B."/>
            <person name="Wespe N."/>
            <person name="Knight-Connoni V."/>
        </authorList>
    </citation>
    <scope>NUCLEOTIDE SEQUENCE [LARGE SCALE GENOMIC DNA]</scope>
    <source>
        <strain evidence="5 6">DSM 20512</strain>
    </source>
</reference>
<dbReference type="SUPFAM" id="SSF53098">
    <property type="entry name" value="Ribonuclease H-like"/>
    <property type="match status" value="1"/>
</dbReference>
<dbReference type="SMART" id="SM00479">
    <property type="entry name" value="EXOIII"/>
    <property type="match status" value="1"/>
</dbReference>
<dbReference type="SUPFAM" id="SSF158682">
    <property type="entry name" value="TerB-like"/>
    <property type="match status" value="1"/>
</dbReference>
<organism evidence="5 6">
    <name type="scientific">Curtobacterium citreum</name>
    <dbReference type="NCBI Taxonomy" id="2036"/>
    <lineage>
        <taxon>Bacteria</taxon>
        <taxon>Bacillati</taxon>
        <taxon>Actinomycetota</taxon>
        <taxon>Actinomycetes</taxon>
        <taxon>Micrococcales</taxon>
        <taxon>Microbacteriaceae</taxon>
        <taxon>Curtobacterium</taxon>
    </lineage>
</organism>
<dbReference type="CDD" id="cd06127">
    <property type="entry name" value="DEDDh"/>
    <property type="match status" value="1"/>
</dbReference>
<evidence type="ECO:0000313" key="5">
    <source>
        <dbReference type="EMBL" id="NUU29097.1"/>
    </source>
</evidence>
<keyword evidence="2" id="KW-0378">Hydrolase</keyword>
<dbReference type="InterPro" id="IPR013520">
    <property type="entry name" value="Ribonucl_H"/>
</dbReference>
<dbReference type="NCBIfam" id="TIGR00573">
    <property type="entry name" value="dnaq"/>
    <property type="match status" value="1"/>
</dbReference>
<evidence type="ECO:0000259" key="4">
    <source>
        <dbReference type="SMART" id="SM00479"/>
    </source>
</evidence>
<comment type="caution">
    <text evidence="5">The sequence shown here is derived from an EMBL/GenBank/DDBJ whole genome shotgun (WGS) entry which is preliminary data.</text>
</comment>
<evidence type="ECO:0000256" key="1">
    <source>
        <dbReference type="ARBA" id="ARBA00022722"/>
    </source>
</evidence>
<evidence type="ECO:0000256" key="2">
    <source>
        <dbReference type="ARBA" id="ARBA00022801"/>
    </source>
</evidence>
<evidence type="ECO:0000256" key="3">
    <source>
        <dbReference type="ARBA" id="ARBA00022839"/>
    </source>
</evidence>
<dbReference type="GO" id="GO:0008408">
    <property type="term" value="F:3'-5' exonuclease activity"/>
    <property type="evidence" value="ECO:0007669"/>
    <property type="project" value="TreeGrafter"/>
</dbReference>
<keyword evidence="1" id="KW-0540">Nuclease</keyword>
<proteinExistence type="predicted"/>
<feature type="domain" description="Exonuclease" evidence="4">
    <location>
        <begin position="4"/>
        <end position="172"/>
    </location>
</feature>
<dbReference type="FunFam" id="3.30.420.10:FF:000045">
    <property type="entry name" value="3'-5' exonuclease DinG"/>
    <property type="match status" value="1"/>
</dbReference>
<dbReference type="InterPro" id="IPR036420">
    <property type="entry name" value="BRCT_dom_sf"/>
</dbReference>